<feature type="region of interest" description="Disordered" evidence="1">
    <location>
        <begin position="1"/>
        <end position="50"/>
    </location>
</feature>
<dbReference type="Proteomes" id="UP000027002">
    <property type="component" value="Chromosome 3"/>
</dbReference>
<sequence length="171" mass="19153">MRGHSKHWNKSQKQEGPQDQKNIRGSMPRRRDSDMTSVAEPTKCGLWTPERHQVPSEPLFISLPNGMSATFGHLSPLNMLPNKQVAYESRHKNKRTDVKPLSTSACQEKQGPSLNKHRVSDGGDTHLNVARKYLGRGELQRILALGRNDGTEPLKDRQGALHRAPPSSHNV</sequence>
<evidence type="ECO:0000313" key="3">
    <source>
        <dbReference type="Proteomes" id="UP000027002"/>
    </source>
</evidence>
<feature type="compositionally biased region" description="Basic and acidic residues" evidence="1">
    <location>
        <begin position="149"/>
        <end position="159"/>
    </location>
</feature>
<feature type="compositionally biased region" description="Basic residues" evidence="1">
    <location>
        <begin position="1"/>
        <end position="10"/>
    </location>
</feature>
<evidence type="ECO:0000313" key="2">
    <source>
        <dbReference type="EMBL" id="QUC19258.1"/>
    </source>
</evidence>
<feature type="region of interest" description="Disordered" evidence="1">
    <location>
        <begin position="91"/>
        <end position="123"/>
    </location>
</feature>
<dbReference type="GeneID" id="66064277"/>
<accession>A0A8E5HPW5</accession>
<protein>
    <submittedName>
        <fullName evidence="2">Uncharacterized protein</fullName>
    </submittedName>
</protein>
<dbReference type="EMBL" id="CP072755">
    <property type="protein sequence ID" value="QUC19258.1"/>
    <property type="molecule type" value="Genomic_DNA"/>
</dbReference>
<reference evidence="2" key="1">
    <citation type="submission" date="2020-03" db="EMBL/GenBank/DDBJ databases">
        <title>A mixture of massive structural variations and highly conserved coding sequences in Ustilaginoidea virens genome.</title>
        <authorList>
            <person name="Zhang K."/>
            <person name="Zhao Z."/>
            <person name="Zhang Z."/>
            <person name="Li Y."/>
            <person name="Hsiang T."/>
            <person name="Sun W."/>
        </authorList>
    </citation>
    <scope>NUCLEOTIDE SEQUENCE</scope>
    <source>
        <strain evidence="2">UV-8b</strain>
    </source>
</reference>
<organism evidence="2 3">
    <name type="scientific">Ustilaginoidea virens</name>
    <name type="common">Rice false smut fungus</name>
    <name type="synonym">Villosiclava virens</name>
    <dbReference type="NCBI Taxonomy" id="1159556"/>
    <lineage>
        <taxon>Eukaryota</taxon>
        <taxon>Fungi</taxon>
        <taxon>Dikarya</taxon>
        <taxon>Ascomycota</taxon>
        <taxon>Pezizomycotina</taxon>
        <taxon>Sordariomycetes</taxon>
        <taxon>Hypocreomycetidae</taxon>
        <taxon>Hypocreales</taxon>
        <taxon>Clavicipitaceae</taxon>
        <taxon>Ustilaginoidea</taxon>
    </lineage>
</organism>
<gene>
    <name evidence="2" type="ORF">UV8b_03499</name>
</gene>
<feature type="region of interest" description="Disordered" evidence="1">
    <location>
        <begin position="147"/>
        <end position="171"/>
    </location>
</feature>
<name>A0A8E5HPW5_USTVR</name>
<dbReference type="KEGG" id="uvi:66064277"/>
<feature type="compositionally biased region" description="Polar residues" evidence="1">
    <location>
        <begin position="101"/>
        <end position="113"/>
    </location>
</feature>
<dbReference type="AlphaFoldDB" id="A0A8E5HPW5"/>
<feature type="compositionally biased region" description="Basic and acidic residues" evidence="1">
    <location>
        <begin position="12"/>
        <end position="22"/>
    </location>
</feature>
<evidence type="ECO:0000256" key="1">
    <source>
        <dbReference type="SAM" id="MobiDB-lite"/>
    </source>
</evidence>
<keyword evidence="3" id="KW-1185">Reference proteome</keyword>
<proteinExistence type="predicted"/>
<dbReference type="RefSeq" id="XP_042996931.1">
    <property type="nucleotide sequence ID" value="XM_043140997.1"/>
</dbReference>